<reference evidence="4" key="1">
    <citation type="submission" date="2020-06" db="EMBL/GenBank/DDBJ databases">
        <title>Draft genome sequences of strains closely related to Aspergillus parafelis and Aspergillus hiratsukae.</title>
        <authorList>
            <person name="Dos Santos R.A.C."/>
            <person name="Rivero-Menendez O."/>
            <person name="Steenwyk J.L."/>
            <person name="Mead M.E."/>
            <person name="Goldman G.H."/>
            <person name="Alastruey-Izquierdo A."/>
            <person name="Rokas A."/>
        </authorList>
    </citation>
    <scope>NUCLEOTIDE SEQUENCE</scope>
    <source>
        <strain evidence="4">CNM-CM7691</strain>
    </source>
</reference>
<evidence type="ECO:0000259" key="3">
    <source>
        <dbReference type="Pfam" id="PF24864"/>
    </source>
</evidence>
<dbReference type="Pfam" id="PF01965">
    <property type="entry name" value="DJ-1_PfpI"/>
    <property type="match status" value="1"/>
</dbReference>
<keyword evidence="5" id="KW-1185">Reference proteome</keyword>
<dbReference type="InterPro" id="IPR002818">
    <property type="entry name" value="DJ-1/PfpI"/>
</dbReference>
<feature type="compositionally biased region" description="Basic and acidic residues" evidence="1">
    <location>
        <begin position="36"/>
        <end position="46"/>
    </location>
</feature>
<evidence type="ECO:0000313" key="5">
    <source>
        <dbReference type="Proteomes" id="UP000641853"/>
    </source>
</evidence>
<dbReference type="InterPro" id="IPR052158">
    <property type="entry name" value="INH-QAR"/>
</dbReference>
<dbReference type="Gene3D" id="3.40.50.880">
    <property type="match status" value="1"/>
</dbReference>
<feature type="region of interest" description="Disordered" evidence="1">
    <location>
        <begin position="269"/>
        <end position="289"/>
    </location>
</feature>
<feature type="compositionally biased region" description="Basic and acidic residues" evidence="1">
    <location>
        <begin position="272"/>
        <end position="289"/>
    </location>
</feature>
<sequence>MGIDNPINFLDLPPELRIQIYKLLLGRKPYRHHICLGERGPEKNSSDDQQNSTETRGLRPAVPYIYPLMQLFLTNKQIYLEAVHMFYTHSIFEASIELGEKDWQMIYKWLVMIGPQNRKNLRKLSIDYDCLEWAPVLEDGRPGDWVQVGLWPTREWVELVSPTIEKIFKLLGECRNVTVTFGHLGGELLGRLLYPRLYEAEKGKEYPNSEWFDMSYESHYYFKDPYSMEDVLYDNDLYGEDDYYGTPTRSLLPDLMELYRSRYGVDGLSSGRADRRSALDTKRERRNQTTDTVHEFISLPVPRMSTTEDGILETARSAIMASGKWQYLSAGNHDQQYELSTNKQTSFDTHPSILLPKGLHTKMAPIHVGCPVFDYQTIDVIGPCDLLNSASKMLLEGINYYAPVDPKLLAKAPEFVFHHIGETMEPVHLLTSSVTVIPTVTVDDVPELDILLIGGDIPAKTNLPPKLQDLIRRHAASGKLLFTTCTGSAVVAATGALDGRRATVNNLEYNWIKKRYPNVKWTKEKKWIIDGNIWTGSGAVAGMDMVAHWIKETYGLDLLIQAALSLDYEPRDVDGLFNVLPQRYDSAGNKISTHVFPDEI</sequence>
<dbReference type="PANTHER" id="PTHR43130">
    <property type="entry name" value="ARAC-FAMILY TRANSCRIPTIONAL REGULATOR"/>
    <property type="match status" value="1"/>
</dbReference>
<protein>
    <recommendedName>
        <fullName evidence="6">DJ-1/PfpI domain-containing protein</fullName>
    </recommendedName>
</protein>
<dbReference type="CDD" id="cd03139">
    <property type="entry name" value="GATase1_PfpI_2"/>
    <property type="match status" value="1"/>
</dbReference>
<feature type="domain" description="DJ-1/PfpI" evidence="2">
    <location>
        <begin position="433"/>
        <end position="550"/>
    </location>
</feature>
<dbReference type="SUPFAM" id="SSF52317">
    <property type="entry name" value="Class I glutamine amidotransferase-like"/>
    <property type="match status" value="1"/>
</dbReference>
<gene>
    <name evidence="4" type="ORF">CNMCM7691_002852</name>
</gene>
<dbReference type="AlphaFoldDB" id="A0A8H6V618"/>
<proteinExistence type="predicted"/>
<evidence type="ECO:0000259" key="2">
    <source>
        <dbReference type="Pfam" id="PF01965"/>
    </source>
</evidence>
<feature type="region of interest" description="Disordered" evidence="1">
    <location>
        <begin position="36"/>
        <end position="55"/>
    </location>
</feature>
<dbReference type="Pfam" id="PF24864">
    <property type="entry name" value="DUF7730"/>
    <property type="match status" value="1"/>
</dbReference>
<dbReference type="InterPro" id="IPR029062">
    <property type="entry name" value="Class_I_gatase-like"/>
</dbReference>
<dbReference type="Proteomes" id="UP000641853">
    <property type="component" value="Unassembled WGS sequence"/>
</dbReference>
<name>A0A8H6V618_9EURO</name>
<dbReference type="PANTHER" id="PTHR43130:SF7">
    <property type="entry name" value="DJ-1_PFPI DOMAIN-CONTAINING PROTEIN"/>
    <property type="match status" value="1"/>
</dbReference>
<evidence type="ECO:0000313" key="4">
    <source>
        <dbReference type="EMBL" id="KAF7176534.1"/>
    </source>
</evidence>
<feature type="domain" description="DUF7730" evidence="3">
    <location>
        <begin position="9"/>
        <end position="130"/>
    </location>
</feature>
<organism evidence="4 5">
    <name type="scientific">Aspergillus felis</name>
    <dbReference type="NCBI Taxonomy" id="1287682"/>
    <lineage>
        <taxon>Eukaryota</taxon>
        <taxon>Fungi</taxon>
        <taxon>Dikarya</taxon>
        <taxon>Ascomycota</taxon>
        <taxon>Pezizomycotina</taxon>
        <taxon>Eurotiomycetes</taxon>
        <taxon>Eurotiomycetidae</taxon>
        <taxon>Eurotiales</taxon>
        <taxon>Aspergillaceae</taxon>
        <taxon>Aspergillus</taxon>
        <taxon>Aspergillus subgen. Fumigati</taxon>
    </lineage>
</organism>
<dbReference type="InterPro" id="IPR056632">
    <property type="entry name" value="DUF7730"/>
</dbReference>
<evidence type="ECO:0000256" key="1">
    <source>
        <dbReference type="SAM" id="MobiDB-lite"/>
    </source>
</evidence>
<comment type="caution">
    <text evidence="4">The sequence shown here is derived from an EMBL/GenBank/DDBJ whole genome shotgun (WGS) entry which is preliminary data.</text>
</comment>
<dbReference type="EMBL" id="JACBAG010001911">
    <property type="protein sequence ID" value="KAF7176534.1"/>
    <property type="molecule type" value="Genomic_DNA"/>
</dbReference>
<evidence type="ECO:0008006" key="6">
    <source>
        <dbReference type="Google" id="ProtNLM"/>
    </source>
</evidence>
<accession>A0A8H6V618</accession>